<evidence type="ECO:0000313" key="2">
    <source>
        <dbReference type="Proteomes" id="UP000004349"/>
    </source>
</evidence>
<evidence type="ECO:0000313" key="1">
    <source>
        <dbReference type="EMBL" id="EGU37587.1"/>
    </source>
</evidence>
<gene>
    <name evidence="1" type="ORF">VIS19158_00485</name>
</gene>
<protein>
    <submittedName>
        <fullName evidence="1">Uncharacterized protein</fullName>
    </submittedName>
</protein>
<reference evidence="1 2" key="1">
    <citation type="journal article" date="2012" name="Int. J. Syst. Evol. Microbiol.">
        <title>Vibrio caribbeanicus sp. nov., isolated from the marine sponge Scleritoderma cyanea.</title>
        <authorList>
            <person name="Hoffmann M."/>
            <person name="Monday S.R."/>
            <person name="Allard M.W."/>
            <person name="Strain E.A."/>
            <person name="Whittaker P."/>
            <person name="Naum M."/>
            <person name="McCarthy P.J."/>
            <person name="Lopez J.V."/>
            <person name="Fischer M."/>
            <person name="Brown E.W."/>
        </authorList>
    </citation>
    <scope>NUCLEOTIDE SEQUENCE [LARGE SCALE GENOMIC DNA]</scope>
    <source>
        <strain evidence="1 2">LMG 19158</strain>
    </source>
</reference>
<sequence length="146" mass="16642">MEDSVAEEAIVDRHGYVLDDYYYSVNEDSLPQSRSAIQTQTFDEAFVLKVLSKGAYTYQMKVTWKDKDGNQAQFSRNSVFAWVPLTFTIPKGARNVFLTTTVNDGFYGTPGIAARITPDSVAQGKANFTEYHMWGSTFWPKWRQID</sequence>
<proteinExistence type="predicted"/>
<organism evidence="1 2">
    <name type="scientific">Vibrio scophthalmi LMG 19158</name>
    <dbReference type="NCBI Taxonomy" id="870967"/>
    <lineage>
        <taxon>Bacteria</taxon>
        <taxon>Pseudomonadati</taxon>
        <taxon>Pseudomonadota</taxon>
        <taxon>Gammaproteobacteria</taxon>
        <taxon>Vibrionales</taxon>
        <taxon>Vibrionaceae</taxon>
        <taxon>Vibrio</taxon>
    </lineage>
</organism>
<dbReference type="RefSeq" id="WP_005595096.1">
    <property type="nucleotide sequence ID" value="NZ_AFWE01000106.1"/>
</dbReference>
<dbReference type="Proteomes" id="UP000004349">
    <property type="component" value="Unassembled WGS sequence"/>
</dbReference>
<accession>F9RN47</accession>
<comment type="caution">
    <text evidence="1">The sequence shown here is derived from an EMBL/GenBank/DDBJ whole genome shotgun (WGS) entry which is preliminary data.</text>
</comment>
<dbReference type="AlphaFoldDB" id="F9RN47"/>
<name>F9RN47_9VIBR</name>
<dbReference type="EMBL" id="AFWE01000106">
    <property type="protein sequence ID" value="EGU37587.1"/>
    <property type="molecule type" value="Genomic_DNA"/>
</dbReference>